<dbReference type="GO" id="GO:0016740">
    <property type="term" value="F:transferase activity"/>
    <property type="evidence" value="ECO:0007669"/>
    <property type="project" value="UniProtKB-KW"/>
</dbReference>
<evidence type="ECO:0000313" key="4">
    <source>
        <dbReference type="Proteomes" id="UP000051697"/>
    </source>
</evidence>
<gene>
    <name evidence="3" type="ORF">FC70_GL000704</name>
</gene>
<sequence>MSETETVAIDISTYNGEKYLADQITSILNQTYQNIHVYIRDDGSTDKTVDIITAMVTNDERVTFVNEGNITNMGVINSFVNLLQHSAEKYVMFCDQDDVWLENKVVDTLDLMKKNENPVKPRLVHTDLMVVDNELNDQGLMYGNEYANSFKDVLFSNSVTGCTMMLNESLKNMILDNPIDKDQIVMHDWWFAAIAATFGSVEFGNFAPILYRQHGDNTFGADVSKLKKFKRLFNLDSETERFKLVLKQDSYLLDVFGDQMDTDKKSQLIAISKMTSGSASAFKNLKTLMNYKIRKSSLKGTVFMWFILTFNFKKVR</sequence>
<reference evidence="3 4" key="1">
    <citation type="journal article" date="2015" name="Genome Announc.">
        <title>Expanding the biotechnology potential of lactobacilli through comparative genomics of 213 strains and associated genera.</title>
        <authorList>
            <person name="Sun Z."/>
            <person name="Harris H.M."/>
            <person name="McCann A."/>
            <person name="Guo C."/>
            <person name="Argimon S."/>
            <person name="Zhang W."/>
            <person name="Yang X."/>
            <person name="Jeffery I.B."/>
            <person name="Cooney J.C."/>
            <person name="Kagawa T.F."/>
            <person name="Liu W."/>
            <person name="Song Y."/>
            <person name="Salvetti E."/>
            <person name="Wrobel A."/>
            <person name="Rasinkangas P."/>
            <person name="Parkhill J."/>
            <person name="Rea M.C."/>
            <person name="O'Sullivan O."/>
            <person name="Ritari J."/>
            <person name="Douillard F.P."/>
            <person name="Paul Ross R."/>
            <person name="Yang R."/>
            <person name="Briner A.E."/>
            <person name="Felis G.E."/>
            <person name="de Vos W.M."/>
            <person name="Barrangou R."/>
            <person name="Klaenhammer T.R."/>
            <person name="Caufield P.W."/>
            <person name="Cui Y."/>
            <person name="Zhang H."/>
            <person name="O'Toole P.W."/>
        </authorList>
    </citation>
    <scope>NUCLEOTIDE SEQUENCE [LARGE SCALE GENOMIC DNA]</scope>
    <source>
        <strain evidence="3 4">DSM 15707</strain>
    </source>
</reference>
<evidence type="ECO:0000313" key="3">
    <source>
        <dbReference type="EMBL" id="KRL55108.1"/>
    </source>
</evidence>
<dbReference type="PANTHER" id="PTHR43685:SF11">
    <property type="entry name" value="GLYCOSYLTRANSFERASE TAGX-RELATED"/>
    <property type="match status" value="1"/>
</dbReference>
<dbReference type="CDD" id="cd04196">
    <property type="entry name" value="GT_2_like_d"/>
    <property type="match status" value="1"/>
</dbReference>
<comment type="similarity">
    <text evidence="1">Belongs to the glycosyltransferase 2 family.</text>
</comment>
<dbReference type="KEGG" id="lol:LACOL_0596"/>
<accession>A0A0R1RIM3</accession>
<feature type="domain" description="Glycosyltransferase 2-like" evidence="2">
    <location>
        <begin position="11"/>
        <end position="172"/>
    </location>
</feature>
<dbReference type="RefSeq" id="WP_057889676.1">
    <property type="nucleotide sequence ID" value="NZ_AZFE01000031.1"/>
</dbReference>
<dbReference type="SUPFAM" id="SSF53448">
    <property type="entry name" value="Nucleotide-diphospho-sugar transferases"/>
    <property type="match status" value="1"/>
</dbReference>
<organism evidence="3 4">
    <name type="scientific">Paucilactobacillus oligofermentans DSM 15707 = LMG 22743</name>
    <dbReference type="NCBI Taxonomy" id="1423778"/>
    <lineage>
        <taxon>Bacteria</taxon>
        <taxon>Bacillati</taxon>
        <taxon>Bacillota</taxon>
        <taxon>Bacilli</taxon>
        <taxon>Lactobacillales</taxon>
        <taxon>Lactobacillaceae</taxon>
        <taxon>Paucilactobacillus</taxon>
    </lineage>
</organism>
<keyword evidence="3" id="KW-0808">Transferase</keyword>
<comment type="caution">
    <text evidence="3">The sequence shown here is derived from an EMBL/GenBank/DDBJ whole genome shotgun (WGS) entry which is preliminary data.</text>
</comment>
<dbReference type="InterPro" id="IPR050834">
    <property type="entry name" value="Glycosyltransf_2"/>
</dbReference>
<dbReference type="STRING" id="1423778.FC70_GL000704"/>
<dbReference type="InterPro" id="IPR001173">
    <property type="entry name" value="Glyco_trans_2-like"/>
</dbReference>
<dbReference type="PATRIC" id="fig|1423778.4.peg.735"/>
<dbReference type="Gene3D" id="3.90.550.10">
    <property type="entry name" value="Spore Coat Polysaccharide Biosynthesis Protein SpsA, Chain A"/>
    <property type="match status" value="1"/>
</dbReference>
<dbReference type="InterPro" id="IPR029044">
    <property type="entry name" value="Nucleotide-diphossugar_trans"/>
</dbReference>
<proteinExistence type="inferred from homology"/>
<dbReference type="EMBL" id="AZFE01000031">
    <property type="protein sequence ID" value="KRL55108.1"/>
    <property type="molecule type" value="Genomic_DNA"/>
</dbReference>
<dbReference type="AlphaFoldDB" id="A0A0R1RIM3"/>
<dbReference type="PANTHER" id="PTHR43685">
    <property type="entry name" value="GLYCOSYLTRANSFERASE"/>
    <property type="match status" value="1"/>
</dbReference>
<dbReference type="OrthoDB" id="9802649at2"/>
<evidence type="ECO:0000259" key="2">
    <source>
        <dbReference type="Pfam" id="PF00535"/>
    </source>
</evidence>
<dbReference type="Pfam" id="PF00535">
    <property type="entry name" value="Glycos_transf_2"/>
    <property type="match status" value="1"/>
</dbReference>
<evidence type="ECO:0000256" key="1">
    <source>
        <dbReference type="ARBA" id="ARBA00006739"/>
    </source>
</evidence>
<protein>
    <submittedName>
        <fullName evidence="3">Glycosyl transferase family 2</fullName>
    </submittedName>
</protein>
<dbReference type="Proteomes" id="UP000051697">
    <property type="component" value="Unassembled WGS sequence"/>
</dbReference>
<keyword evidence="4" id="KW-1185">Reference proteome</keyword>
<name>A0A0R1RIM3_9LACO</name>